<dbReference type="SUPFAM" id="SSF52540">
    <property type="entry name" value="P-loop containing nucleoside triphosphate hydrolases"/>
    <property type="match status" value="1"/>
</dbReference>
<name>A0A0J7NAP6_LASNI</name>
<evidence type="ECO:0000256" key="2">
    <source>
        <dbReference type="ARBA" id="ARBA00022801"/>
    </source>
</evidence>
<reference evidence="6 7" key="1">
    <citation type="submission" date="2015-04" db="EMBL/GenBank/DDBJ databases">
        <title>Lasius niger genome sequencing.</title>
        <authorList>
            <person name="Konorov E.A."/>
            <person name="Nikitin M.A."/>
            <person name="Kirill M.V."/>
            <person name="Chang P."/>
        </authorList>
    </citation>
    <scope>NUCLEOTIDE SEQUENCE [LARGE SCALE GENOMIC DNA]</scope>
    <source>
        <tissue evidence="6">Whole</tissue>
    </source>
</reference>
<dbReference type="PANTHER" id="PTHR14025:SF20">
    <property type="entry name" value="FANCONI ANEMIA GROUP M PROTEIN"/>
    <property type="match status" value="1"/>
</dbReference>
<dbReference type="InterPro" id="IPR014001">
    <property type="entry name" value="Helicase_ATP-bd"/>
</dbReference>
<keyword evidence="4" id="KW-0067">ATP-binding</keyword>
<dbReference type="OrthoDB" id="6513042at2759"/>
<keyword evidence="7" id="KW-1185">Reference proteome</keyword>
<dbReference type="GO" id="GO:0045003">
    <property type="term" value="P:double-strand break repair via synthesis-dependent strand annealing"/>
    <property type="evidence" value="ECO:0007669"/>
    <property type="project" value="TreeGrafter"/>
</dbReference>
<dbReference type="Proteomes" id="UP000036403">
    <property type="component" value="Unassembled WGS sequence"/>
</dbReference>
<organism evidence="6 7">
    <name type="scientific">Lasius niger</name>
    <name type="common">Black garden ant</name>
    <dbReference type="NCBI Taxonomy" id="67767"/>
    <lineage>
        <taxon>Eukaryota</taxon>
        <taxon>Metazoa</taxon>
        <taxon>Ecdysozoa</taxon>
        <taxon>Arthropoda</taxon>
        <taxon>Hexapoda</taxon>
        <taxon>Insecta</taxon>
        <taxon>Pterygota</taxon>
        <taxon>Neoptera</taxon>
        <taxon>Endopterygota</taxon>
        <taxon>Hymenoptera</taxon>
        <taxon>Apocrita</taxon>
        <taxon>Aculeata</taxon>
        <taxon>Formicoidea</taxon>
        <taxon>Formicidae</taxon>
        <taxon>Formicinae</taxon>
        <taxon>Lasius</taxon>
        <taxon>Lasius</taxon>
    </lineage>
</organism>
<accession>A0A0J7NAP6</accession>
<dbReference type="Pfam" id="PF00270">
    <property type="entry name" value="DEAD"/>
    <property type="match status" value="1"/>
</dbReference>
<dbReference type="GO" id="GO:0036297">
    <property type="term" value="P:interstrand cross-link repair"/>
    <property type="evidence" value="ECO:0007669"/>
    <property type="project" value="TreeGrafter"/>
</dbReference>
<proteinExistence type="predicted"/>
<feature type="non-terminal residue" evidence="6">
    <location>
        <position position="169"/>
    </location>
</feature>
<keyword evidence="1" id="KW-0547">Nucleotide-binding</keyword>
<keyword evidence="2" id="KW-0378">Hydrolase</keyword>
<dbReference type="GO" id="GO:0000400">
    <property type="term" value="F:four-way junction DNA binding"/>
    <property type="evidence" value="ECO:0007669"/>
    <property type="project" value="TreeGrafter"/>
</dbReference>
<dbReference type="InterPro" id="IPR027417">
    <property type="entry name" value="P-loop_NTPase"/>
</dbReference>
<evidence type="ECO:0000256" key="3">
    <source>
        <dbReference type="ARBA" id="ARBA00022806"/>
    </source>
</evidence>
<dbReference type="SMART" id="SM00487">
    <property type="entry name" value="DEXDc"/>
    <property type="match status" value="1"/>
</dbReference>
<evidence type="ECO:0000256" key="1">
    <source>
        <dbReference type="ARBA" id="ARBA00022741"/>
    </source>
</evidence>
<evidence type="ECO:0000259" key="5">
    <source>
        <dbReference type="PROSITE" id="PS51192"/>
    </source>
</evidence>
<gene>
    <name evidence="6" type="ORF">RF55_10657</name>
</gene>
<dbReference type="PaxDb" id="67767-A0A0J7NAP6"/>
<sequence length="169" mass="19361">MELQNIEISNEPETKGFSLSAGNIWIYPENYPIRQYQYNIVKSALYRNTLVCLPTGLGKTFIAAVVMYNFWRWYPFGKIVFLAPTKPLVAQQIDACYEVMGIPSDDMIELTGAVNQKNRETAWCKKRIIFATPQVFHNDLERSIVPSHLVKCVVIDEAHKALGKHSYCE</sequence>
<dbReference type="AlphaFoldDB" id="A0A0J7NAP6"/>
<evidence type="ECO:0000313" key="7">
    <source>
        <dbReference type="Proteomes" id="UP000036403"/>
    </source>
</evidence>
<dbReference type="PROSITE" id="PS51192">
    <property type="entry name" value="HELICASE_ATP_BIND_1"/>
    <property type="match status" value="1"/>
</dbReference>
<dbReference type="EMBL" id="LBMM01007497">
    <property type="protein sequence ID" value="KMQ89685.1"/>
    <property type="molecule type" value="Genomic_DNA"/>
</dbReference>
<dbReference type="InterPro" id="IPR011545">
    <property type="entry name" value="DEAD/DEAH_box_helicase_dom"/>
</dbReference>
<dbReference type="Gene3D" id="3.40.50.300">
    <property type="entry name" value="P-loop containing nucleotide triphosphate hydrolases"/>
    <property type="match status" value="1"/>
</dbReference>
<comment type="caution">
    <text evidence="6">The sequence shown here is derived from an EMBL/GenBank/DDBJ whole genome shotgun (WGS) entry which is preliminary data.</text>
</comment>
<dbReference type="GO" id="GO:0016787">
    <property type="term" value="F:hydrolase activity"/>
    <property type="evidence" value="ECO:0007669"/>
    <property type="project" value="UniProtKB-KW"/>
</dbReference>
<keyword evidence="3" id="KW-0347">Helicase</keyword>
<dbReference type="GO" id="GO:0043138">
    <property type="term" value="F:3'-5' DNA helicase activity"/>
    <property type="evidence" value="ECO:0007669"/>
    <property type="project" value="TreeGrafter"/>
</dbReference>
<dbReference type="GO" id="GO:0009378">
    <property type="term" value="F:four-way junction helicase activity"/>
    <property type="evidence" value="ECO:0007669"/>
    <property type="project" value="TreeGrafter"/>
</dbReference>
<evidence type="ECO:0000256" key="4">
    <source>
        <dbReference type="ARBA" id="ARBA00022840"/>
    </source>
</evidence>
<dbReference type="GO" id="GO:0005524">
    <property type="term" value="F:ATP binding"/>
    <property type="evidence" value="ECO:0007669"/>
    <property type="project" value="UniProtKB-KW"/>
</dbReference>
<dbReference type="PANTHER" id="PTHR14025">
    <property type="entry name" value="FANCONI ANEMIA GROUP M FANCM FAMILY MEMBER"/>
    <property type="match status" value="1"/>
</dbReference>
<evidence type="ECO:0000313" key="6">
    <source>
        <dbReference type="EMBL" id="KMQ89685.1"/>
    </source>
</evidence>
<feature type="domain" description="Helicase ATP-binding" evidence="5">
    <location>
        <begin position="40"/>
        <end position="169"/>
    </location>
</feature>
<dbReference type="STRING" id="67767.A0A0J7NAP6"/>
<protein>
    <submittedName>
        <fullName evidence="6">Fanconi anemia group m protein</fullName>
    </submittedName>
</protein>